<proteinExistence type="predicted"/>
<dbReference type="EMBL" id="CP147982">
    <property type="protein sequence ID" value="WXK75115.1"/>
    <property type="molecule type" value="Genomic_DNA"/>
</dbReference>
<evidence type="ECO:0000313" key="2">
    <source>
        <dbReference type="Proteomes" id="UP001626628"/>
    </source>
</evidence>
<gene>
    <name evidence="1" type="ORF">WAB15_03540</name>
</gene>
<dbReference type="RefSeq" id="WP_407285272.1">
    <property type="nucleotide sequence ID" value="NZ_CP147982.1"/>
</dbReference>
<evidence type="ECO:0008006" key="3">
    <source>
        <dbReference type="Google" id="ProtNLM"/>
    </source>
</evidence>
<evidence type="ECO:0000313" key="1">
    <source>
        <dbReference type="EMBL" id="WXK75115.1"/>
    </source>
</evidence>
<organism evidence="1 2">
    <name type="scientific">Streptomyces sirii</name>
    <dbReference type="NCBI Taxonomy" id="3127701"/>
    <lineage>
        <taxon>Bacteria</taxon>
        <taxon>Bacillati</taxon>
        <taxon>Actinomycetota</taxon>
        <taxon>Actinomycetes</taxon>
        <taxon>Kitasatosporales</taxon>
        <taxon>Streptomycetaceae</taxon>
        <taxon>Streptomyces</taxon>
    </lineage>
</organism>
<dbReference type="Proteomes" id="UP001626628">
    <property type="component" value="Chromosome"/>
</dbReference>
<accession>A0ABZ2QG70</accession>
<keyword evidence="2" id="KW-1185">Reference proteome</keyword>
<sequence>MALAFLAVALRIPPVGLFREAGIGARLVADRLARCHRLPHHGDLLLVVRTPLVHTPEPGAAVTLPRHPSRRLPASACVDHRGVRTVGLWALWAL</sequence>
<reference evidence="1 2" key="1">
    <citation type="submission" date="2024-03" db="EMBL/GenBank/DDBJ databases">
        <title>The complete genome of Streptomyces sirii sp.nov.</title>
        <authorList>
            <person name="Zakalyukina Y.V."/>
            <person name="Belik A.R."/>
            <person name="Biryukov M.V."/>
            <person name="Baturina O.A."/>
            <person name="Kabilov M.R."/>
        </authorList>
    </citation>
    <scope>NUCLEOTIDE SEQUENCE [LARGE SCALE GENOMIC DNA]</scope>
    <source>
        <strain evidence="1 2">BP-8</strain>
    </source>
</reference>
<protein>
    <recommendedName>
        <fullName evidence="3">Secreted protein</fullName>
    </recommendedName>
</protein>
<name>A0ABZ2QG70_9ACTN</name>